<dbReference type="InterPro" id="IPR041664">
    <property type="entry name" value="AAA_16"/>
</dbReference>
<reference evidence="5 6" key="1">
    <citation type="submission" date="2015-06" db="EMBL/GenBank/DDBJ databases">
        <authorList>
            <person name="Hoefler B.C."/>
            <person name="Straight P.D."/>
        </authorList>
    </citation>
    <scope>NUCLEOTIDE SEQUENCE [LARGE SCALE GENOMIC DNA]</scope>
    <source>
        <strain evidence="5 6">NRRL 3427</strain>
    </source>
</reference>
<dbReference type="OrthoDB" id="7053960at2"/>
<feature type="region of interest" description="Disordered" evidence="3">
    <location>
        <begin position="186"/>
        <end position="210"/>
    </location>
</feature>
<dbReference type="PANTHER" id="PTHR16305:SF35">
    <property type="entry name" value="TRANSCRIPTIONAL ACTIVATOR DOMAIN"/>
    <property type="match status" value="1"/>
</dbReference>
<feature type="region of interest" description="Disordered" evidence="3">
    <location>
        <begin position="1"/>
        <end position="24"/>
    </location>
</feature>
<organism evidence="5 6">
    <name type="scientific">Streptomyces viridochromogenes</name>
    <dbReference type="NCBI Taxonomy" id="1938"/>
    <lineage>
        <taxon>Bacteria</taxon>
        <taxon>Bacillati</taxon>
        <taxon>Actinomycetota</taxon>
        <taxon>Actinomycetes</taxon>
        <taxon>Kitasatosporales</taxon>
        <taxon>Streptomycetaceae</taxon>
        <taxon>Streptomyces</taxon>
    </lineage>
</organism>
<evidence type="ECO:0000256" key="3">
    <source>
        <dbReference type="SAM" id="MobiDB-lite"/>
    </source>
</evidence>
<dbReference type="RefSeq" id="WP_033204209.1">
    <property type="nucleotide sequence ID" value="NZ_LGUP01000408.1"/>
</dbReference>
<dbReference type="InterPro" id="IPR027417">
    <property type="entry name" value="P-loop_NTPase"/>
</dbReference>
<dbReference type="Proteomes" id="UP000037023">
    <property type="component" value="Unassembled WGS sequence"/>
</dbReference>
<dbReference type="SUPFAM" id="SSF52540">
    <property type="entry name" value="P-loop containing nucleoside triphosphate hydrolases"/>
    <property type="match status" value="1"/>
</dbReference>
<keyword evidence="1" id="KW-0547">Nucleotide-binding</keyword>
<evidence type="ECO:0000256" key="1">
    <source>
        <dbReference type="ARBA" id="ARBA00022741"/>
    </source>
</evidence>
<evidence type="ECO:0000313" key="5">
    <source>
        <dbReference type="EMBL" id="KOG08350.1"/>
    </source>
</evidence>
<sequence length="210" mass="22062">MTDALQTGADDREPSGLSGRDHERDCLDGLLAGTREGRGGAVMLLGEAGSGKTALLDRCAAAASGRARLPRCTGVQSEAALPYAGLQVLLRGTLDRVGSLPERRLRALRGVIAPDDAPAGDRFLVGAATLGLLDELAEERPVVVLVDDAHWLDLETVDALLFAARRLGMGRVAMVFAAREESAIRDGAPGLPVLPDRPTSPGRSPTRRDP</sequence>
<evidence type="ECO:0000256" key="2">
    <source>
        <dbReference type="ARBA" id="ARBA00022840"/>
    </source>
</evidence>
<evidence type="ECO:0000313" key="6">
    <source>
        <dbReference type="Proteomes" id="UP000037023"/>
    </source>
</evidence>
<protein>
    <recommendedName>
        <fullName evidence="4">Orc1-like AAA ATPase domain-containing protein</fullName>
    </recommendedName>
</protein>
<evidence type="ECO:0000259" key="4">
    <source>
        <dbReference type="Pfam" id="PF13191"/>
    </source>
</evidence>
<feature type="compositionally biased region" description="Basic and acidic residues" evidence="3">
    <location>
        <begin position="9"/>
        <end position="24"/>
    </location>
</feature>
<gene>
    <name evidence="5" type="ORF">ADK34_38930</name>
</gene>
<name>A0A0L8J3Y2_STRVR</name>
<proteinExistence type="predicted"/>
<dbReference type="GO" id="GO:0004016">
    <property type="term" value="F:adenylate cyclase activity"/>
    <property type="evidence" value="ECO:0007669"/>
    <property type="project" value="TreeGrafter"/>
</dbReference>
<dbReference type="Pfam" id="PF13191">
    <property type="entry name" value="AAA_16"/>
    <property type="match status" value="1"/>
</dbReference>
<dbReference type="GO" id="GO:0005524">
    <property type="term" value="F:ATP binding"/>
    <property type="evidence" value="ECO:0007669"/>
    <property type="project" value="UniProtKB-KW"/>
</dbReference>
<feature type="domain" description="Orc1-like AAA ATPase" evidence="4">
    <location>
        <begin position="18"/>
        <end position="174"/>
    </location>
</feature>
<keyword evidence="2" id="KW-0067">ATP-binding</keyword>
<dbReference type="GO" id="GO:0005737">
    <property type="term" value="C:cytoplasm"/>
    <property type="evidence" value="ECO:0007669"/>
    <property type="project" value="TreeGrafter"/>
</dbReference>
<dbReference type="AlphaFoldDB" id="A0A0L8J3Y2"/>
<comment type="caution">
    <text evidence="5">The sequence shown here is derived from an EMBL/GenBank/DDBJ whole genome shotgun (WGS) entry which is preliminary data.</text>
</comment>
<dbReference type="EMBL" id="LGUP01000408">
    <property type="protein sequence ID" value="KOG08350.1"/>
    <property type="molecule type" value="Genomic_DNA"/>
</dbReference>
<dbReference type="PANTHER" id="PTHR16305">
    <property type="entry name" value="TESTICULAR SOLUBLE ADENYLYL CYCLASE"/>
    <property type="match status" value="1"/>
</dbReference>
<accession>A0A0L8J3Y2</accession>